<dbReference type="PANTHER" id="PTHR14614">
    <property type="entry name" value="HEPATOCELLULAR CARCINOMA-ASSOCIATED ANTIGEN"/>
    <property type="match status" value="1"/>
</dbReference>
<proteinExistence type="predicted"/>
<feature type="region of interest" description="Disordered" evidence="2">
    <location>
        <begin position="1"/>
        <end position="26"/>
    </location>
</feature>
<dbReference type="EMBL" id="BLLK01000022">
    <property type="protein sequence ID" value="GFH45737.1"/>
    <property type="molecule type" value="Genomic_DNA"/>
</dbReference>
<keyword evidence="1" id="KW-0040">ANK repeat</keyword>
<evidence type="ECO:0000313" key="3">
    <source>
        <dbReference type="EMBL" id="GFH45737.1"/>
    </source>
</evidence>
<dbReference type="Pfam" id="PF12796">
    <property type="entry name" value="Ank_2"/>
    <property type="match status" value="1"/>
</dbReference>
<dbReference type="SMART" id="SM00248">
    <property type="entry name" value="ANK"/>
    <property type="match status" value="3"/>
</dbReference>
<dbReference type="Proteomes" id="UP001054902">
    <property type="component" value="Unassembled WGS sequence"/>
</dbReference>
<evidence type="ECO:0000313" key="4">
    <source>
        <dbReference type="Proteomes" id="UP001054902"/>
    </source>
</evidence>
<dbReference type="CDD" id="cd02440">
    <property type="entry name" value="AdoMet_MTases"/>
    <property type="match status" value="1"/>
</dbReference>
<reference evidence="3 4" key="1">
    <citation type="journal article" date="2021" name="Sci. Rep.">
        <title>The genome of the diatom Chaetoceros tenuissimus carries an ancient integrated fragment of an extant virus.</title>
        <authorList>
            <person name="Hongo Y."/>
            <person name="Kimura K."/>
            <person name="Takaki Y."/>
            <person name="Yoshida Y."/>
            <person name="Baba S."/>
            <person name="Kobayashi G."/>
            <person name="Nagasaki K."/>
            <person name="Hano T."/>
            <person name="Tomaru Y."/>
        </authorList>
    </citation>
    <scope>NUCLEOTIDE SEQUENCE [LARGE SCALE GENOMIC DNA]</scope>
    <source>
        <strain evidence="3 4">NIES-3715</strain>
    </source>
</reference>
<dbReference type="SUPFAM" id="SSF53335">
    <property type="entry name" value="S-adenosyl-L-methionine-dependent methyltransferases"/>
    <property type="match status" value="1"/>
</dbReference>
<feature type="repeat" description="ANK" evidence="1">
    <location>
        <begin position="81"/>
        <end position="102"/>
    </location>
</feature>
<evidence type="ECO:0008006" key="5">
    <source>
        <dbReference type="Google" id="ProtNLM"/>
    </source>
</evidence>
<dbReference type="InterPro" id="IPR002110">
    <property type="entry name" value="Ankyrin_rpt"/>
</dbReference>
<feature type="repeat" description="ANK" evidence="1">
    <location>
        <begin position="114"/>
        <end position="135"/>
    </location>
</feature>
<dbReference type="InterPro" id="IPR029063">
    <property type="entry name" value="SAM-dependent_MTases_sf"/>
</dbReference>
<comment type="caution">
    <text evidence="3">The sequence shown here is derived from an EMBL/GenBank/DDBJ whole genome shotgun (WGS) entry which is preliminary data.</text>
</comment>
<dbReference type="Gene3D" id="3.40.50.150">
    <property type="entry name" value="Vaccinia Virus protein VP39"/>
    <property type="match status" value="1"/>
</dbReference>
<dbReference type="SUPFAM" id="SSF48403">
    <property type="entry name" value="Ankyrin repeat"/>
    <property type="match status" value="1"/>
</dbReference>
<sequence length="488" mass="54194">MAGKEGPVKKKKESKTTKAPPIDGTESEYKDLLGIAASLTQEEAENELIESARYGEIDCVKALLEVWSGKIPDFVNCTDQNGSTALHKACANGHESCVQMLLFKKAKHLPNNTGNNTPLHWAAANGHENVVEMLLMHDFSYQPNAIDVLVKNSGGRSALTEGFSSQKTKLVGMLLEHDSAAEERLLMGAKEVDEDGNDVQIDDNGKTKSVSENDVKNSITHEFDFLRDENEEKVEEPISADNKLILGDDAEVKTLLIRELPIKNADNPFDEGDDKLDTTGLGIWSASLVMARWMASKATLGRFDGKNVLELGAGCGVPGLTVGLYSDAKIVYMTDYNPATIENMKFNIDMNANRSATKSRAGDWLERIRPMSIDWADESTWPKEKMDYVIGSDLIYQKSIVPLLKRVVSGLMKNDGSFLYTCPSDGRDGLKEFIEVMKKEGFRCVSEEVAPDLYRSNPLHSGDAEDAFLHFYELPVTEYKLFEFKKRK</sequence>
<dbReference type="InterPro" id="IPR036770">
    <property type="entry name" value="Ankyrin_rpt-contain_sf"/>
</dbReference>
<accession>A0AAD3H058</accession>
<dbReference type="AlphaFoldDB" id="A0AAD3H058"/>
<protein>
    <recommendedName>
        <fullName evidence="5">Calmodulin-lysine N-methyltransferase</fullName>
    </recommendedName>
</protein>
<dbReference type="InterPro" id="IPR019410">
    <property type="entry name" value="Methyltransf_16"/>
</dbReference>
<organism evidence="3 4">
    <name type="scientific">Chaetoceros tenuissimus</name>
    <dbReference type="NCBI Taxonomy" id="426638"/>
    <lineage>
        <taxon>Eukaryota</taxon>
        <taxon>Sar</taxon>
        <taxon>Stramenopiles</taxon>
        <taxon>Ochrophyta</taxon>
        <taxon>Bacillariophyta</taxon>
        <taxon>Coscinodiscophyceae</taxon>
        <taxon>Chaetocerotophycidae</taxon>
        <taxon>Chaetocerotales</taxon>
        <taxon>Chaetocerotaceae</taxon>
        <taxon>Chaetoceros</taxon>
    </lineage>
</organism>
<dbReference type="Gene3D" id="1.25.40.20">
    <property type="entry name" value="Ankyrin repeat-containing domain"/>
    <property type="match status" value="1"/>
</dbReference>
<gene>
    <name evidence="3" type="ORF">CTEN210_02211</name>
</gene>
<dbReference type="PANTHER" id="PTHR14614:SF159">
    <property type="entry name" value="METHYLTRANSFERASE"/>
    <property type="match status" value="1"/>
</dbReference>
<evidence type="ECO:0000256" key="1">
    <source>
        <dbReference type="PROSITE-ProRule" id="PRU00023"/>
    </source>
</evidence>
<keyword evidence="4" id="KW-1185">Reference proteome</keyword>
<name>A0AAD3H058_9STRA</name>
<dbReference type="PROSITE" id="PS50088">
    <property type="entry name" value="ANK_REPEAT"/>
    <property type="match status" value="2"/>
</dbReference>
<dbReference type="Pfam" id="PF10294">
    <property type="entry name" value="Methyltransf_16"/>
    <property type="match status" value="1"/>
</dbReference>
<dbReference type="PROSITE" id="PS50297">
    <property type="entry name" value="ANK_REP_REGION"/>
    <property type="match status" value="2"/>
</dbReference>
<evidence type="ECO:0000256" key="2">
    <source>
        <dbReference type="SAM" id="MobiDB-lite"/>
    </source>
</evidence>